<evidence type="ECO:0000256" key="4">
    <source>
        <dbReference type="SAM" id="Coils"/>
    </source>
</evidence>
<feature type="region of interest" description="Disordered" evidence="5">
    <location>
        <begin position="59"/>
        <end position="97"/>
    </location>
</feature>
<accession>T2M472</accession>
<sequence length="297" mass="34021">KCSTKMNKKRSYRKKKDEDEEDDIDVAASIEDRKELQKFRSRPKGVSVEVLASLLDTVSQNKEKTNDDPFKLNSGGGLVDNGKSRDLSNFGTNFSTETNQRDEDKQLLKYIEEGLMKKRGVNQQENPDTKVLSKEDLLYQLPENLKVQSKIMKSEEMLSSQVLCGIPEVDLGIEAKIKNIEATEEAKMKMIEESKNRKQQASEFVPTNMASNFMHHSRFYDEKKAIEKEKKEEKERLENAVVIDKGPTVGGDIIENAEDSKFIRNTMSSGGKRNKKGTSDDFMFESFKKRAREGKWR</sequence>
<name>T2M472_HYDVU</name>
<evidence type="ECO:0000256" key="2">
    <source>
        <dbReference type="ARBA" id="ARBA00007643"/>
    </source>
</evidence>
<comment type="subcellular location">
    <subcellularLocation>
        <location evidence="1">Nucleus</location>
    </subcellularLocation>
</comment>
<evidence type="ECO:0000313" key="6">
    <source>
        <dbReference type="EMBL" id="CDG66914.1"/>
    </source>
</evidence>
<gene>
    <name evidence="6" type="primary">C9orf78</name>
</gene>
<evidence type="ECO:0000256" key="1">
    <source>
        <dbReference type="ARBA" id="ARBA00004123"/>
    </source>
</evidence>
<evidence type="ECO:0000256" key="5">
    <source>
        <dbReference type="SAM" id="MobiDB-lite"/>
    </source>
</evidence>
<protein>
    <submittedName>
        <fullName evidence="6">Uncharacterized protein C9orf78</fullName>
    </submittedName>
</protein>
<feature type="non-terminal residue" evidence="6">
    <location>
        <position position="1"/>
    </location>
</feature>
<feature type="coiled-coil region" evidence="4">
    <location>
        <begin position="173"/>
        <end position="243"/>
    </location>
</feature>
<feature type="region of interest" description="Disordered" evidence="5">
    <location>
        <begin position="1"/>
        <end position="24"/>
    </location>
</feature>
<dbReference type="Pfam" id="PF07052">
    <property type="entry name" value="Hep_59"/>
    <property type="match status" value="1"/>
</dbReference>
<comment type="similarity">
    <text evidence="2">Belongs to the TLS1 family.</text>
</comment>
<dbReference type="PANTHER" id="PTHR13486">
    <property type="entry name" value="TELOMERE LENGTH AND SILENCING PROTEIN 1 TLS1 FAMILY MEMBER"/>
    <property type="match status" value="1"/>
</dbReference>
<keyword evidence="4" id="KW-0175">Coiled coil</keyword>
<reference evidence="6" key="1">
    <citation type="journal article" date="2013" name="Genome Biol. Evol.">
        <title>Punctuated emergences of genetic and phenotypic innovations in eumetazoan, bilaterian, euteleostome, and hominidae ancestors.</title>
        <authorList>
            <person name="Wenger Y."/>
            <person name="Galliot B."/>
        </authorList>
    </citation>
    <scope>NUCLEOTIDE SEQUENCE</scope>
    <source>
        <tissue evidence="6">Whole animals</tissue>
    </source>
</reference>
<dbReference type="GO" id="GO:0005681">
    <property type="term" value="C:spliceosomal complex"/>
    <property type="evidence" value="ECO:0007669"/>
    <property type="project" value="TreeGrafter"/>
</dbReference>
<proteinExistence type="evidence at transcript level"/>
<dbReference type="InterPro" id="IPR010756">
    <property type="entry name" value="Tls1-like"/>
</dbReference>
<dbReference type="AlphaFoldDB" id="T2M472"/>
<feature type="compositionally biased region" description="Polar residues" evidence="5">
    <location>
        <begin position="87"/>
        <end position="97"/>
    </location>
</feature>
<feature type="compositionally biased region" description="Basic and acidic residues" evidence="5">
    <location>
        <begin position="61"/>
        <end position="70"/>
    </location>
</feature>
<dbReference type="OrthoDB" id="5627at2759"/>
<feature type="compositionally biased region" description="Basic residues" evidence="5">
    <location>
        <begin position="1"/>
        <end position="14"/>
    </location>
</feature>
<keyword evidence="3" id="KW-0539">Nucleus</keyword>
<dbReference type="PANTHER" id="PTHR13486:SF2">
    <property type="entry name" value="SPLICING FACTOR C9ORF78"/>
    <property type="match status" value="1"/>
</dbReference>
<dbReference type="GO" id="GO:0000398">
    <property type="term" value="P:mRNA splicing, via spliceosome"/>
    <property type="evidence" value="ECO:0007669"/>
    <property type="project" value="TreeGrafter"/>
</dbReference>
<dbReference type="EMBL" id="HAAD01000682">
    <property type="protein sequence ID" value="CDG66914.1"/>
    <property type="molecule type" value="mRNA"/>
</dbReference>
<organism evidence="6">
    <name type="scientific">Hydra vulgaris</name>
    <name type="common">Hydra</name>
    <name type="synonym">Hydra attenuata</name>
    <dbReference type="NCBI Taxonomy" id="6087"/>
    <lineage>
        <taxon>Eukaryota</taxon>
        <taxon>Metazoa</taxon>
        <taxon>Cnidaria</taxon>
        <taxon>Hydrozoa</taxon>
        <taxon>Hydroidolina</taxon>
        <taxon>Anthoathecata</taxon>
        <taxon>Aplanulata</taxon>
        <taxon>Hydridae</taxon>
        <taxon>Hydra</taxon>
    </lineage>
</organism>
<evidence type="ECO:0000256" key="3">
    <source>
        <dbReference type="ARBA" id="ARBA00023242"/>
    </source>
</evidence>